<keyword evidence="11" id="KW-1185">Reference proteome</keyword>
<keyword evidence="3 8" id="KW-0813">Transport</keyword>
<evidence type="ECO:0000256" key="8">
    <source>
        <dbReference type="PIRNR" id="PIRNR037778"/>
    </source>
</evidence>
<feature type="transmembrane region" description="Helical" evidence="9">
    <location>
        <begin position="98"/>
        <end position="119"/>
    </location>
</feature>
<proteinExistence type="inferred from homology"/>
<accession>A0ABR9QTK0</accession>
<evidence type="ECO:0000313" key="10">
    <source>
        <dbReference type="EMBL" id="MBE5024403.1"/>
    </source>
</evidence>
<evidence type="ECO:0000256" key="5">
    <source>
        <dbReference type="ARBA" id="ARBA00022692"/>
    </source>
</evidence>
<comment type="subcellular location">
    <subcellularLocation>
        <location evidence="1">Cell membrane</location>
        <topology evidence="1">Multi-pass membrane protein</topology>
    </subcellularLocation>
</comment>
<evidence type="ECO:0000256" key="1">
    <source>
        <dbReference type="ARBA" id="ARBA00004651"/>
    </source>
</evidence>
<keyword evidence="4 8" id="KW-1003">Cell membrane</keyword>
<evidence type="ECO:0000256" key="2">
    <source>
        <dbReference type="ARBA" id="ARBA00005540"/>
    </source>
</evidence>
<dbReference type="Proteomes" id="UP001194273">
    <property type="component" value="Unassembled WGS sequence"/>
</dbReference>
<gene>
    <name evidence="10" type="ORF">INF26_05975</name>
</gene>
<keyword evidence="6 9" id="KW-1133">Transmembrane helix</keyword>
<name>A0ABR9QTK0_9ACTN</name>
<protein>
    <recommendedName>
        <fullName evidence="8">Riboflavin transporter</fullName>
    </recommendedName>
</protein>
<organism evidence="10 11">
    <name type="scientific">Thermophilibacter gallinarum</name>
    <dbReference type="NCBI Taxonomy" id="2779357"/>
    <lineage>
        <taxon>Bacteria</taxon>
        <taxon>Bacillati</taxon>
        <taxon>Actinomycetota</taxon>
        <taxon>Coriobacteriia</taxon>
        <taxon>Coriobacteriales</taxon>
        <taxon>Atopobiaceae</taxon>
        <taxon>Thermophilibacter</taxon>
    </lineage>
</organism>
<comment type="function">
    <text evidence="8">Probably a riboflavin-binding protein that interacts with the energy-coupling factor (ECF) ABC-transporter complex.</text>
</comment>
<dbReference type="InterPro" id="IPR025720">
    <property type="entry name" value="RibU"/>
</dbReference>
<dbReference type="Gene3D" id="1.10.1760.20">
    <property type="match status" value="1"/>
</dbReference>
<evidence type="ECO:0000256" key="3">
    <source>
        <dbReference type="ARBA" id="ARBA00022448"/>
    </source>
</evidence>
<dbReference type="Pfam" id="PF12822">
    <property type="entry name" value="ECF_trnsprt"/>
    <property type="match status" value="1"/>
</dbReference>
<dbReference type="InterPro" id="IPR024529">
    <property type="entry name" value="ECF_trnsprt_substrate-spec"/>
</dbReference>
<dbReference type="PIRSF" id="PIRSF037778">
    <property type="entry name" value="UCP037778_transp_RibU"/>
    <property type="match status" value="1"/>
</dbReference>
<feature type="transmembrane region" description="Helical" evidence="9">
    <location>
        <begin position="131"/>
        <end position="152"/>
    </location>
</feature>
<feature type="transmembrane region" description="Helical" evidence="9">
    <location>
        <begin position="34"/>
        <end position="55"/>
    </location>
</feature>
<keyword evidence="7 8" id="KW-0472">Membrane</keyword>
<keyword evidence="5 9" id="KW-0812">Transmembrane</keyword>
<evidence type="ECO:0000256" key="7">
    <source>
        <dbReference type="ARBA" id="ARBA00023136"/>
    </source>
</evidence>
<evidence type="ECO:0000256" key="9">
    <source>
        <dbReference type="SAM" id="Phobius"/>
    </source>
</evidence>
<dbReference type="PANTHER" id="PTHR38438:SF1">
    <property type="entry name" value="RIBOFLAVIN TRANSPORTER RIBU"/>
    <property type="match status" value="1"/>
</dbReference>
<dbReference type="PANTHER" id="PTHR38438">
    <property type="entry name" value="RIBOFLAVIN TRANSPORTER RIBU"/>
    <property type="match status" value="1"/>
</dbReference>
<comment type="caution">
    <text evidence="10">The sequence shown here is derived from an EMBL/GenBank/DDBJ whole genome shotgun (WGS) entry which is preliminary data.</text>
</comment>
<evidence type="ECO:0000256" key="6">
    <source>
        <dbReference type="ARBA" id="ARBA00022989"/>
    </source>
</evidence>
<dbReference type="EMBL" id="JADCJZ010000002">
    <property type="protein sequence ID" value="MBE5024403.1"/>
    <property type="molecule type" value="Genomic_DNA"/>
</dbReference>
<feature type="transmembrane region" description="Helical" evidence="9">
    <location>
        <begin position="67"/>
        <end position="92"/>
    </location>
</feature>
<evidence type="ECO:0000313" key="11">
    <source>
        <dbReference type="Proteomes" id="UP001194273"/>
    </source>
</evidence>
<reference evidence="10 11" key="1">
    <citation type="submission" date="2020-10" db="EMBL/GenBank/DDBJ databases">
        <title>ChiBAC.</title>
        <authorList>
            <person name="Zenner C."/>
            <person name="Hitch T.C.A."/>
            <person name="Clavel T."/>
        </authorList>
    </citation>
    <scope>NUCLEOTIDE SEQUENCE [LARGE SCALE GENOMIC DNA]</scope>
    <source>
        <strain evidence="10 11">DSM 107455</strain>
    </source>
</reference>
<evidence type="ECO:0000256" key="4">
    <source>
        <dbReference type="ARBA" id="ARBA00022475"/>
    </source>
</evidence>
<feature type="transmembrane region" description="Helical" evidence="9">
    <location>
        <begin position="164"/>
        <end position="190"/>
    </location>
</feature>
<comment type="similarity">
    <text evidence="2 8">Belongs to the prokaryotic riboflavin transporter (P-RFT) (TC 2.A.87) family.</text>
</comment>
<sequence>MEETEGLMAVSTRTHVSHDSHSTTTGGAWSTQRIATTALLCALAFVLTFVEIPIFPPAPWLMYDPSGIVAFVAALVYGPATGAVVAVLPWVLKTLFSFNVWGHLMAILAGVALCVPAALVARGVGGTRGLAAGMAVGGVVSLAACILGNIVVTPLYTAVSTAEVVAMIVPILLPFNLLKIILNCVVTALVQRPVSALVNR</sequence>